<organism evidence="3 4">
    <name type="scientific">Candidatus Iainarchaeum sp</name>
    <dbReference type="NCBI Taxonomy" id="3101447"/>
    <lineage>
        <taxon>Archaea</taxon>
        <taxon>Candidatus Iainarchaeota</taxon>
        <taxon>Candidatus Iainarchaeia</taxon>
        <taxon>Candidatus Iainarchaeales</taxon>
        <taxon>Candidatus Iainarchaeaceae</taxon>
        <taxon>Candidatus Iainarchaeum</taxon>
    </lineage>
</organism>
<dbReference type="Gene3D" id="3.40.50.970">
    <property type="match status" value="2"/>
</dbReference>
<dbReference type="Pfam" id="PF02775">
    <property type="entry name" value="TPP_enzyme_C"/>
    <property type="match status" value="1"/>
</dbReference>
<evidence type="ECO:0000256" key="1">
    <source>
        <dbReference type="ARBA" id="ARBA00023002"/>
    </source>
</evidence>
<comment type="caution">
    <text evidence="3">The sequence shown here is derived from an EMBL/GenBank/DDBJ whole genome shotgun (WGS) entry which is preliminary data.</text>
</comment>
<evidence type="ECO:0000313" key="4">
    <source>
        <dbReference type="Proteomes" id="UP000526302"/>
    </source>
</evidence>
<dbReference type="CDD" id="cd03376">
    <property type="entry name" value="TPP_PFOR_porB_like"/>
    <property type="match status" value="1"/>
</dbReference>
<dbReference type="GO" id="GO:0030976">
    <property type="term" value="F:thiamine pyrophosphate binding"/>
    <property type="evidence" value="ECO:0007669"/>
    <property type="project" value="InterPro"/>
</dbReference>
<proteinExistence type="predicted"/>
<dbReference type="InterPro" id="IPR029061">
    <property type="entry name" value="THDP-binding"/>
</dbReference>
<reference evidence="3 4" key="1">
    <citation type="journal article" date="2020" name="Biotechnol. Biofuels">
        <title>New insights from the biogas microbiome by comprehensive genome-resolved metagenomics of nearly 1600 species originating from multiple anaerobic digesters.</title>
        <authorList>
            <person name="Campanaro S."/>
            <person name="Treu L."/>
            <person name="Rodriguez-R L.M."/>
            <person name="Kovalovszki A."/>
            <person name="Ziels R.M."/>
            <person name="Maus I."/>
            <person name="Zhu X."/>
            <person name="Kougias P.G."/>
            <person name="Basile A."/>
            <person name="Luo G."/>
            <person name="Schluter A."/>
            <person name="Konstantinidis K.T."/>
            <person name="Angelidaki I."/>
        </authorList>
    </citation>
    <scope>NUCLEOTIDE SEQUENCE [LARGE SCALE GENOMIC DNA]</scope>
    <source>
        <strain evidence="3">AS22ysBPME_79</strain>
    </source>
</reference>
<evidence type="ECO:0000259" key="2">
    <source>
        <dbReference type="Pfam" id="PF02775"/>
    </source>
</evidence>
<dbReference type="Proteomes" id="UP000526302">
    <property type="component" value="Unassembled WGS sequence"/>
</dbReference>
<dbReference type="InterPro" id="IPR051479">
    <property type="entry name" value="PorB-like"/>
</dbReference>
<name>A0A7K4BZE7_9ARCH</name>
<keyword evidence="3" id="KW-0670">Pyruvate</keyword>
<dbReference type="PANTHER" id="PTHR42897:SF2">
    <property type="entry name" value="PYRUVATE SYNTHASE SUBUNIT PORB"/>
    <property type="match status" value="1"/>
</dbReference>
<dbReference type="SUPFAM" id="SSF52518">
    <property type="entry name" value="Thiamin diphosphate-binding fold (THDP-binding)"/>
    <property type="match status" value="1"/>
</dbReference>
<dbReference type="GO" id="GO:0006082">
    <property type="term" value="P:organic acid metabolic process"/>
    <property type="evidence" value="ECO:0007669"/>
    <property type="project" value="UniProtKB-ARBA"/>
</dbReference>
<dbReference type="InterPro" id="IPR011766">
    <property type="entry name" value="TPP_enzyme_TPP-bd"/>
</dbReference>
<protein>
    <submittedName>
        <fullName evidence="3">Pyruvate synthase subunit beta</fullName>
    </submittedName>
</protein>
<dbReference type="GO" id="GO:0044272">
    <property type="term" value="P:sulfur compound biosynthetic process"/>
    <property type="evidence" value="ECO:0007669"/>
    <property type="project" value="UniProtKB-ARBA"/>
</dbReference>
<evidence type="ECO:0000313" key="3">
    <source>
        <dbReference type="EMBL" id="NMA44640.1"/>
    </source>
</evidence>
<gene>
    <name evidence="3" type="ORF">GX950_02405</name>
</gene>
<keyword evidence="1" id="KW-0560">Oxidoreductase</keyword>
<dbReference type="PANTHER" id="PTHR42897">
    <property type="entry name" value="PYRUVATE SYNTHASE SUBUNIT PORB"/>
    <property type="match status" value="1"/>
</dbReference>
<dbReference type="EMBL" id="JAAZKV010000018">
    <property type="protein sequence ID" value="NMA44640.1"/>
    <property type="molecule type" value="Genomic_DNA"/>
</dbReference>
<accession>A0A7K4BZE7</accession>
<feature type="domain" description="Thiamine pyrophosphate enzyme TPP-binding" evidence="2">
    <location>
        <begin position="45"/>
        <end position="207"/>
    </location>
</feature>
<dbReference type="GO" id="GO:0016491">
    <property type="term" value="F:oxidoreductase activity"/>
    <property type="evidence" value="ECO:0007669"/>
    <property type="project" value="UniProtKB-KW"/>
</dbReference>
<sequence length="302" mass="32731">MAILGLEEKEFFASGHRSCAGCGEALAIRHILKAAGEDTIIVMATGCMEVVSTPYPETAWELPWVHCAFENAAAVASGVKTALQTKGNTTTNVIAIGGDGAMFDIGFGSISGAVERGHKILYISTDNEAYQNTGIQRSGATFPFAATTTSPSGKVIPGKSQPKKPLPFIIAAHGAKYVATANVANLFDLKNKVQKALVTEGPSYISVFVPCIPGWKIDSSSTIDVSKMALETCAYPIYEIENGVLKLNHTPTEKKPIENYLKMQGRFKHITPEINAKIQQYVDERWKYLTESNGKKMFDTLF</sequence>
<dbReference type="AlphaFoldDB" id="A0A7K4BZE7"/>